<feature type="transmembrane region" description="Helical" evidence="1">
    <location>
        <begin position="150"/>
        <end position="168"/>
    </location>
</feature>
<organism evidence="2 3">
    <name type="scientific">Paenibacillus yonginensis</name>
    <dbReference type="NCBI Taxonomy" id="1462996"/>
    <lineage>
        <taxon>Bacteria</taxon>
        <taxon>Bacillati</taxon>
        <taxon>Bacillota</taxon>
        <taxon>Bacilli</taxon>
        <taxon>Bacillales</taxon>
        <taxon>Paenibacillaceae</taxon>
        <taxon>Paenibacillus</taxon>
    </lineage>
</organism>
<evidence type="ECO:0000313" key="2">
    <source>
        <dbReference type="EMBL" id="ANS73393.1"/>
    </source>
</evidence>
<dbReference type="PANTHER" id="PTHR37305:SF1">
    <property type="entry name" value="MEMBRANE PROTEIN"/>
    <property type="match status" value="1"/>
</dbReference>
<gene>
    <name evidence="2" type="ORF">AWM70_01340</name>
</gene>
<name>A0A1B1MW33_9BACL</name>
<evidence type="ECO:0000313" key="3">
    <source>
        <dbReference type="Proteomes" id="UP000092573"/>
    </source>
</evidence>
<dbReference type="RefSeq" id="WP_068693690.1">
    <property type="nucleotide sequence ID" value="NZ_CP014167.1"/>
</dbReference>
<sequence>MGNFLQLINNENMKIYRRLRTWVMMGLVILIPALIAVLMKVSMNNEPGPWDMFSELTVMYVLVSIFSAVIFADIVASEFGWGTIKLLLIRPWKRGKILLSKLLAGILFSLLLTVLFMAVDFILSFALFHGTSSSSYPGGHSAFSYSMEMLLYRYVDLMVICIFAFMLSTLFRSSGIAIGLAMFILFARNIFQLLLDPERYSWAKYVLFTNMDLSRYMLGSGTAGMTLGFSAVVLAVYVIVFLAVSWIVFIKRDVAA</sequence>
<keyword evidence="1" id="KW-0472">Membrane</keyword>
<dbReference type="KEGG" id="pyg:AWM70_01340"/>
<feature type="transmembrane region" description="Helical" evidence="1">
    <location>
        <begin position="175"/>
        <end position="195"/>
    </location>
</feature>
<dbReference type="OrthoDB" id="8613028at2"/>
<dbReference type="PANTHER" id="PTHR37305">
    <property type="entry name" value="INTEGRAL MEMBRANE PROTEIN-RELATED"/>
    <property type="match status" value="1"/>
</dbReference>
<feature type="transmembrane region" description="Helical" evidence="1">
    <location>
        <begin position="59"/>
        <end position="81"/>
    </location>
</feature>
<proteinExistence type="predicted"/>
<dbReference type="AlphaFoldDB" id="A0A1B1MW33"/>
<keyword evidence="3" id="KW-1185">Reference proteome</keyword>
<feature type="transmembrane region" description="Helical" evidence="1">
    <location>
        <begin position="21"/>
        <end position="39"/>
    </location>
</feature>
<dbReference type="STRING" id="1462996.AWM70_01340"/>
<protein>
    <submittedName>
        <fullName evidence="2">ABC transporter permease</fullName>
    </submittedName>
</protein>
<accession>A0A1B1MW33</accession>
<feature type="transmembrane region" description="Helical" evidence="1">
    <location>
        <begin position="102"/>
        <end position="130"/>
    </location>
</feature>
<dbReference type="Pfam" id="PF12730">
    <property type="entry name" value="ABC2_membrane_4"/>
    <property type="match status" value="1"/>
</dbReference>
<keyword evidence="1" id="KW-0812">Transmembrane</keyword>
<reference evidence="2 3" key="1">
    <citation type="submission" date="2016-01" db="EMBL/GenBank/DDBJ databases">
        <title>Complete Genome Sequence of Paenibacillus yonginensis DCY84, a novel Plant Growth-Promoting Bacteria with Elicitation of Induced Systemic Resistance.</title>
        <authorList>
            <person name="Kim Y.J."/>
            <person name="Yang D.C."/>
            <person name="Sukweenadhi J."/>
        </authorList>
    </citation>
    <scope>NUCLEOTIDE SEQUENCE [LARGE SCALE GENOMIC DNA]</scope>
    <source>
        <strain evidence="2 3">DCY84</strain>
    </source>
</reference>
<evidence type="ECO:0000256" key="1">
    <source>
        <dbReference type="SAM" id="Phobius"/>
    </source>
</evidence>
<dbReference type="Proteomes" id="UP000092573">
    <property type="component" value="Chromosome"/>
</dbReference>
<keyword evidence="1" id="KW-1133">Transmembrane helix</keyword>
<feature type="transmembrane region" description="Helical" evidence="1">
    <location>
        <begin position="227"/>
        <end position="250"/>
    </location>
</feature>
<dbReference type="EMBL" id="CP014167">
    <property type="protein sequence ID" value="ANS73393.1"/>
    <property type="molecule type" value="Genomic_DNA"/>
</dbReference>